<dbReference type="Pfam" id="PF22091">
    <property type="entry name" value="DUF6941"/>
    <property type="match status" value="1"/>
</dbReference>
<organism evidence="1 2">
    <name type="scientific">Rhodohalobacter barkolensis</name>
    <dbReference type="NCBI Taxonomy" id="2053187"/>
    <lineage>
        <taxon>Bacteria</taxon>
        <taxon>Pseudomonadati</taxon>
        <taxon>Balneolota</taxon>
        <taxon>Balneolia</taxon>
        <taxon>Balneolales</taxon>
        <taxon>Balneolaceae</taxon>
        <taxon>Rhodohalobacter</taxon>
    </lineage>
</organism>
<dbReference type="AlphaFoldDB" id="A0A2N0VIA7"/>
<reference evidence="1 2" key="1">
    <citation type="submission" date="2017-11" db="EMBL/GenBank/DDBJ databases">
        <title>Rhodohalobacter 15182 sp. nov., isolated from a salt lake.</title>
        <authorList>
            <person name="Han S."/>
        </authorList>
    </citation>
    <scope>NUCLEOTIDE SEQUENCE [LARGE SCALE GENOMIC DNA]</scope>
    <source>
        <strain evidence="1 2">15182</strain>
    </source>
</reference>
<sequence length="135" mass="15715">MAKHIWSVTCQNAIVDKHTNLVSYINSFDQIGIPELPYAFPPLVVASLWKRESDEEDLVIKIEVIAPDGEVKKEKELSDIKFNSNFHRTHIRISPFEINQAGEFKIIIKEKTKKKWKKVKQLPIIIDFQEKEDAK</sequence>
<evidence type="ECO:0000313" key="2">
    <source>
        <dbReference type="Proteomes" id="UP000233398"/>
    </source>
</evidence>
<protein>
    <submittedName>
        <fullName evidence="1">Uncharacterized protein</fullName>
    </submittedName>
</protein>
<keyword evidence="2" id="KW-1185">Reference proteome</keyword>
<dbReference type="EMBL" id="PISP01000001">
    <property type="protein sequence ID" value="PKD43927.1"/>
    <property type="molecule type" value="Genomic_DNA"/>
</dbReference>
<dbReference type="RefSeq" id="WP_101071170.1">
    <property type="nucleotide sequence ID" value="NZ_PISP01000001.1"/>
</dbReference>
<gene>
    <name evidence="1" type="ORF">CWD77_00135</name>
</gene>
<accession>A0A2N0VIA7</accession>
<evidence type="ECO:0000313" key="1">
    <source>
        <dbReference type="EMBL" id="PKD43927.1"/>
    </source>
</evidence>
<comment type="caution">
    <text evidence="1">The sequence shown here is derived from an EMBL/GenBank/DDBJ whole genome shotgun (WGS) entry which is preliminary data.</text>
</comment>
<dbReference type="InterPro" id="IPR054221">
    <property type="entry name" value="DUF6941"/>
</dbReference>
<dbReference type="Proteomes" id="UP000233398">
    <property type="component" value="Unassembled WGS sequence"/>
</dbReference>
<name>A0A2N0VIA7_9BACT</name>
<proteinExistence type="predicted"/>